<sequence length="1238" mass="130292">MSVSEAPGHGTNINAANCPTSSVSVAACASAFLGIHITSSGSGYFENVWVWNADHDLDDPNQSRINSFSGRGILVESARGPVWLVGTASEHHVIYQYAFHNAQNIYAGLIQTETPYFQPTPIPPAPFSTNPLYGDPSEAVVDAWGLVITRSFNMFVYGAGLYSFFQTYGQGCVTTRNCQNSMVLVDRESSAIYIYQLTTTGTTNMISYPGNVSIALQADNIDGYASTLTLWEADVTALALPATVRAAAAAESLEIGTSYLGVRHRVLLSALVATDYPDPNPIPPANAVSETFAVAGGPTTVIPIPSQPTIISVGGQIIFLEPGGTPATALLPSTLTEVNGVTPTWSFQIMPPPTGPITFTAPTSGSATFTTVVQPPGTGAVQTVTGPGGTKWSISGAPTGPVVLGTLPTSIGISGGITPTPIMPIGWLGPWTDPVFPFTVTTGQPPQLNTDIPWNPNPFPPPGAKTETFVCSGTTTSFPIPTATTTVFAGGATITLNSGGTPVGGPLVTQCSEVGGIFPTWSLDIIPPPGAATITFTGPLTSTPTYFSIVPVPPKSDSPKPTVTGPPHDHNRCNDLNIWQLLFGGFIDPCLPIDVGIINGITPVPIPPPGWKGPWTNPIPRPTPPPPGGGGDDQNTQSVSQSSASQSSSSSTACATRPADLTLPDDPNNADWDGQGTDPDRRRKRKNAGRSQAQSTQERYVTQGSPAARLAAWSKTMLSKTAEPLRLVWNWRRQAAPVTVSLPPQLTSPRLPSAITALDLSKRPANGTHQLFRRNRRVNIPRCPGVMVTNTQNVLLGAADYVVLDPANGVTGTTLIGRPVGGKPVGEVNQEHVFELGYIGQWVESAPMRAGDCNWVSHNLIDYVRTDGSTMGLAIVQAIDQGPNMVWVDKPLNQAKSNVVNQNANTAQNPPMRAAMDTIAGSASFRDASDTIYRIEFFLRNLAATGQYFAGTTQIFQDTALRVQNLLSEITPTDVLADDASLPLMFNTWLTNLINTYPAGCTSRGQNAWTYYRNAMGTLATRLGVPVPACFPLYSANVYNPSTFSARLLIPTAPTSPRCNVPGTDGVLTYTEVAPVGVSPAVGILEYGTNNNEVQIMGSGNTNRYGVGSGASRSGHHLQGRALSAFSATDCPNTFLFDDVAAGTAGYASAELAFTCGNGLGPQTVDVTFVMGGRPLPACILVRRDGTAPWKVLCSPTAQETNNCAGTFILSGAPGLRRALDPLSKAISELSFSVSGGL</sequence>
<dbReference type="Gene3D" id="2.160.20.10">
    <property type="entry name" value="Single-stranded right-handed beta-helix, Pectin lyase-like"/>
    <property type="match status" value="1"/>
</dbReference>
<dbReference type="OrthoDB" id="73875at2759"/>
<feature type="compositionally biased region" description="Low complexity" evidence="1">
    <location>
        <begin position="636"/>
        <end position="656"/>
    </location>
</feature>
<dbReference type="SUPFAM" id="SSF51126">
    <property type="entry name" value="Pectin lyase-like"/>
    <property type="match status" value="1"/>
</dbReference>
<proteinExistence type="predicted"/>
<evidence type="ECO:0000313" key="3">
    <source>
        <dbReference type="Proteomes" id="UP000636479"/>
    </source>
</evidence>
<evidence type="ECO:0000256" key="1">
    <source>
        <dbReference type="SAM" id="MobiDB-lite"/>
    </source>
</evidence>
<feature type="compositionally biased region" description="Polar residues" evidence="1">
    <location>
        <begin position="689"/>
        <end position="704"/>
    </location>
</feature>
<comment type="caution">
    <text evidence="2">The sequence shown here is derived from an EMBL/GenBank/DDBJ whole genome shotgun (WGS) entry which is preliminary data.</text>
</comment>
<organism evidence="2 3">
    <name type="scientific">Mycena indigotica</name>
    <dbReference type="NCBI Taxonomy" id="2126181"/>
    <lineage>
        <taxon>Eukaryota</taxon>
        <taxon>Fungi</taxon>
        <taxon>Dikarya</taxon>
        <taxon>Basidiomycota</taxon>
        <taxon>Agaricomycotina</taxon>
        <taxon>Agaricomycetes</taxon>
        <taxon>Agaricomycetidae</taxon>
        <taxon>Agaricales</taxon>
        <taxon>Marasmiineae</taxon>
        <taxon>Mycenaceae</taxon>
        <taxon>Mycena</taxon>
    </lineage>
</organism>
<keyword evidence="3" id="KW-1185">Reference proteome</keyword>
<dbReference type="GeneID" id="59341450"/>
<name>A0A8H6T817_9AGAR</name>
<dbReference type="EMBL" id="JACAZF010000002">
    <property type="protein sequence ID" value="KAF7311921.1"/>
    <property type="molecule type" value="Genomic_DNA"/>
</dbReference>
<feature type="compositionally biased region" description="Pro residues" evidence="1">
    <location>
        <begin position="609"/>
        <end position="628"/>
    </location>
</feature>
<accession>A0A8H6T817</accession>
<dbReference type="AlphaFoldDB" id="A0A8H6T817"/>
<evidence type="ECO:0000313" key="2">
    <source>
        <dbReference type="EMBL" id="KAF7311921.1"/>
    </source>
</evidence>
<dbReference type="RefSeq" id="XP_037224029.1">
    <property type="nucleotide sequence ID" value="XM_037358934.1"/>
</dbReference>
<protein>
    <submittedName>
        <fullName evidence="2">Glucan 1,3-beta-glucosidase</fullName>
    </submittedName>
</protein>
<dbReference type="InterPro" id="IPR012334">
    <property type="entry name" value="Pectin_lyas_fold"/>
</dbReference>
<dbReference type="Proteomes" id="UP000636479">
    <property type="component" value="Unassembled WGS sequence"/>
</dbReference>
<reference evidence="2" key="1">
    <citation type="submission" date="2020-05" db="EMBL/GenBank/DDBJ databases">
        <title>Mycena genomes resolve the evolution of fungal bioluminescence.</title>
        <authorList>
            <person name="Tsai I.J."/>
        </authorList>
    </citation>
    <scope>NUCLEOTIDE SEQUENCE</scope>
    <source>
        <strain evidence="2">171206Taipei</strain>
    </source>
</reference>
<feature type="region of interest" description="Disordered" evidence="1">
    <location>
        <begin position="609"/>
        <end position="704"/>
    </location>
</feature>
<dbReference type="InterPro" id="IPR011050">
    <property type="entry name" value="Pectin_lyase_fold/virulence"/>
</dbReference>
<gene>
    <name evidence="2" type="ORF">MIND_00203500</name>
</gene>